<dbReference type="InterPro" id="IPR014601">
    <property type="entry name" value="Trans_reg_MarR_HTH"/>
</dbReference>
<dbReference type="InterPro" id="IPR000835">
    <property type="entry name" value="HTH_MarR-typ"/>
</dbReference>
<dbReference type="AlphaFoldDB" id="A0A0N0MGG6"/>
<dbReference type="EMBL" id="JUFX02000090">
    <property type="protein sequence ID" value="KPH87904.1"/>
    <property type="molecule type" value="Genomic_DNA"/>
</dbReference>
<organism evidence="2 3">
    <name type="scientific">Komagataeibacter intermedius AF2</name>
    <dbReference type="NCBI Taxonomy" id="1458464"/>
    <lineage>
        <taxon>Bacteria</taxon>
        <taxon>Pseudomonadati</taxon>
        <taxon>Pseudomonadota</taxon>
        <taxon>Alphaproteobacteria</taxon>
        <taxon>Acetobacterales</taxon>
        <taxon>Acetobacteraceae</taxon>
        <taxon>Komagataeibacter</taxon>
    </lineage>
</organism>
<accession>A0A0N0MGG6</accession>
<feature type="domain" description="HTH marR-type" evidence="1">
    <location>
        <begin position="79"/>
        <end position="178"/>
    </location>
</feature>
<reference evidence="2 3" key="1">
    <citation type="submission" date="2015-07" db="EMBL/GenBank/DDBJ databases">
        <title>Draft Genome Sequence of Komagataeibacter intermedius Strain AF2, Isolated from Kombucha Tea.</title>
        <authorList>
            <person name="Santos R.A."/>
            <person name="Berretta A.A."/>
            <person name="Barud H.S."/>
            <person name="Ribeiro S.J."/>
            <person name="Gonzalez-Garcia L.N."/>
            <person name="Zucchi T.D."/>
            <person name="Goldman G.H."/>
            <person name="Riano-Pachon D.M."/>
        </authorList>
    </citation>
    <scope>NUCLEOTIDE SEQUENCE [LARGE SCALE GENOMIC DNA]</scope>
    <source>
        <strain evidence="2 3">AF2</strain>
    </source>
</reference>
<dbReference type="Proteomes" id="UP000031553">
    <property type="component" value="Unassembled WGS sequence"/>
</dbReference>
<gene>
    <name evidence="2" type="ORF">GLUCOINTEAF2_0201986</name>
</gene>
<protein>
    <submittedName>
        <fullName evidence="2">Putative transcriptional regulator</fullName>
    </submittedName>
</protein>
<dbReference type="GO" id="GO:0003700">
    <property type="term" value="F:DNA-binding transcription factor activity"/>
    <property type="evidence" value="ECO:0007669"/>
    <property type="project" value="InterPro"/>
</dbReference>
<dbReference type="InterPro" id="IPR036388">
    <property type="entry name" value="WH-like_DNA-bd_sf"/>
</dbReference>
<name>A0A0N0MGG6_9PROT</name>
<comment type="caution">
    <text evidence="2">The sequence shown here is derived from an EMBL/GenBank/DDBJ whole genome shotgun (WGS) entry which is preliminary data.</text>
</comment>
<proteinExistence type="predicted"/>
<dbReference type="SUPFAM" id="SSF46785">
    <property type="entry name" value="Winged helix' DNA-binding domain"/>
    <property type="match status" value="1"/>
</dbReference>
<dbReference type="Pfam" id="PF13463">
    <property type="entry name" value="HTH_27"/>
    <property type="match status" value="1"/>
</dbReference>
<evidence type="ECO:0000313" key="2">
    <source>
        <dbReference type="EMBL" id="KPH87904.1"/>
    </source>
</evidence>
<dbReference type="SMART" id="SM00347">
    <property type="entry name" value="HTH_MARR"/>
    <property type="match status" value="1"/>
</dbReference>
<dbReference type="Gene3D" id="1.10.10.10">
    <property type="entry name" value="Winged helix-like DNA-binding domain superfamily/Winged helix DNA-binding domain"/>
    <property type="match status" value="1"/>
</dbReference>
<sequence length="205" mass="23124">MPVWDTGHDLEIRCIAATMKQNRKKAQTRPPEETSRQDGMFIVSSSHLAVPGAEDLSEFEFALTVANHAFQRWMTCGMQAVGVRDLSPLDVLVLHCINHRNRPKSISDILFMLNISERHYLNYSMKKLEKMELISKSKAGKEVFLQATPKGSDACQDYARVRQACLLDLIPKDRSVAQSRIDEVARALRVLTGFYEQASRAATSL</sequence>
<evidence type="ECO:0000259" key="1">
    <source>
        <dbReference type="SMART" id="SM00347"/>
    </source>
</evidence>
<evidence type="ECO:0000313" key="3">
    <source>
        <dbReference type="Proteomes" id="UP000031553"/>
    </source>
</evidence>
<dbReference type="InterPro" id="IPR036390">
    <property type="entry name" value="WH_DNA-bd_sf"/>
</dbReference>
<dbReference type="PIRSF" id="PIRSF036158">
    <property type="entry name" value="UCP036158_MarR"/>
    <property type="match status" value="1"/>
</dbReference>